<dbReference type="RefSeq" id="WP_153421815.1">
    <property type="nucleotide sequence ID" value="NZ_WFLM01000009.1"/>
</dbReference>
<gene>
    <name evidence="1" type="ORF">GCL60_16310</name>
</gene>
<dbReference type="EMBL" id="WFLM01000009">
    <property type="protein sequence ID" value="KAB8035791.1"/>
    <property type="molecule type" value="Genomic_DNA"/>
</dbReference>
<reference evidence="1 2" key="1">
    <citation type="submission" date="2019-10" db="EMBL/GenBank/DDBJ databases">
        <title>New species of Slilvanegrellaceae.</title>
        <authorList>
            <person name="Pitt A."/>
            <person name="Hahn M.W."/>
        </authorList>
    </citation>
    <scope>NUCLEOTIDE SEQUENCE [LARGE SCALE GENOMIC DNA]</scope>
    <source>
        <strain evidence="1 2">SP-Ram-0.45-NSY-1</strain>
    </source>
</reference>
<accession>A0A6N6VTL2</accession>
<dbReference type="OrthoDB" id="1092387at2"/>
<sequence>MGNFCKNFLKLFDFEIESLINKDLNIFKAKELDYSNLITNNNDNLISKLHKISDIYENNKFEIIKNIGFDPIQDSEYTYIQRRFIINNYLMFLQNGCLMYKFNDDFLNDFLNYPLNIEDYILSNKISLNNDSFCIYAKDIYNLEHNNNKYNYNLIYVSKMTILNNGVRKNIYRFTLKDINKNYGNMYHFFRETDVNFSLESIFKINNILSNNNEDQNINLELAKKIIKLIIYIQSSNVDLREIKTEVPKNDTRKERDRATTINNINDSLISYYNVGYSWNKLPIYTQDQWSVIGHFRLQPCGQNRQNHKIIFIEPQIRTRQSSKNIELSSNIAQI</sequence>
<protein>
    <submittedName>
        <fullName evidence="1">Uncharacterized protein</fullName>
    </submittedName>
</protein>
<evidence type="ECO:0000313" key="1">
    <source>
        <dbReference type="EMBL" id="KAB8035791.1"/>
    </source>
</evidence>
<comment type="caution">
    <text evidence="1">The sequence shown here is derived from an EMBL/GenBank/DDBJ whole genome shotgun (WGS) entry which is preliminary data.</text>
</comment>
<keyword evidence="2" id="KW-1185">Reference proteome</keyword>
<evidence type="ECO:0000313" key="2">
    <source>
        <dbReference type="Proteomes" id="UP000437748"/>
    </source>
</evidence>
<organism evidence="1 2">
    <name type="scientific">Silvanigrella paludirubra</name>
    <dbReference type="NCBI Taxonomy" id="2499159"/>
    <lineage>
        <taxon>Bacteria</taxon>
        <taxon>Pseudomonadati</taxon>
        <taxon>Bdellovibrionota</taxon>
        <taxon>Oligoflexia</taxon>
        <taxon>Silvanigrellales</taxon>
        <taxon>Silvanigrellaceae</taxon>
        <taxon>Silvanigrella</taxon>
    </lineage>
</organism>
<name>A0A6N6VTL2_9BACT</name>
<proteinExistence type="predicted"/>
<dbReference type="AlphaFoldDB" id="A0A6N6VTL2"/>
<dbReference type="Proteomes" id="UP000437748">
    <property type="component" value="Unassembled WGS sequence"/>
</dbReference>